<feature type="compositionally biased region" description="Gly residues" evidence="4">
    <location>
        <begin position="225"/>
        <end position="237"/>
    </location>
</feature>
<feature type="compositionally biased region" description="Gly residues" evidence="4">
    <location>
        <begin position="186"/>
        <end position="200"/>
    </location>
</feature>
<evidence type="ECO:0000313" key="6">
    <source>
        <dbReference type="Proteomes" id="UP000678499"/>
    </source>
</evidence>
<evidence type="ECO:0000256" key="2">
    <source>
        <dbReference type="ARBA" id="ARBA00022490"/>
    </source>
</evidence>
<dbReference type="PANTHER" id="PTHR16308">
    <property type="entry name" value="UBIQUITIN ASSOCIATED PROTEIN 2-LIKE/LINGERER"/>
    <property type="match status" value="1"/>
</dbReference>
<dbReference type="GO" id="GO:0005634">
    <property type="term" value="C:nucleus"/>
    <property type="evidence" value="ECO:0007669"/>
    <property type="project" value="TreeGrafter"/>
</dbReference>
<proteinExistence type="predicted"/>
<dbReference type="AlphaFoldDB" id="A0A7R9BFP6"/>
<dbReference type="EMBL" id="CAJPEX010000249">
    <property type="protein sequence ID" value="CAG0914579.1"/>
    <property type="molecule type" value="Genomic_DNA"/>
</dbReference>
<evidence type="ECO:0000313" key="5">
    <source>
        <dbReference type="EMBL" id="CAD7274427.1"/>
    </source>
</evidence>
<dbReference type="GO" id="GO:0005737">
    <property type="term" value="C:cytoplasm"/>
    <property type="evidence" value="ECO:0007669"/>
    <property type="project" value="UniProtKB-SubCell"/>
</dbReference>
<feature type="compositionally biased region" description="Basic and acidic residues" evidence="4">
    <location>
        <begin position="207"/>
        <end position="219"/>
    </location>
</feature>
<keyword evidence="3" id="KW-0597">Phosphoprotein</keyword>
<gene>
    <name evidence="5" type="ORF">NMOB1V02_LOCUS2258</name>
</gene>
<protein>
    <submittedName>
        <fullName evidence="5">Uncharacterized protein</fullName>
    </submittedName>
</protein>
<sequence>MPKWVPGSKLECPENLSWLRESSYLCNAKRAEFSSKLQPTPEKIRMAALIQSSKSSQADRETAENIEEVRFKRIFDRSQDFHDLLKSIYTTQLKILTECDGEKPALVLSDCAYDLSKAVEVLLEGGGAPAELVGNERNSKVNRTKMSFPWVMIKHGMQVMAAGVETVVVRRGDTAPGGKESFCGRFRGGGRGQGGRGRGAGETRSGVPRDGDGPKEGRGRRAVNGSGGGRGRGGARGAGRSHRSQGDVEGFPESIDTWTNSQAEGLRETSE</sequence>
<dbReference type="PANTHER" id="PTHR16308:SF13">
    <property type="entry name" value="PROTEIN LINGERER"/>
    <property type="match status" value="1"/>
</dbReference>
<keyword evidence="2" id="KW-0963">Cytoplasm</keyword>
<reference evidence="5" key="1">
    <citation type="submission" date="2020-11" db="EMBL/GenBank/DDBJ databases">
        <authorList>
            <person name="Tran Van P."/>
        </authorList>
    </citation>
    <scope>NUCLEOTIDE SEQUENCE</scope>
</reference>
<evidence type="ECO:0000256" key="3">
    <source>
        <dbReference type="ARBA" id="ARBA00022553"/>
    </source>
</evidence>
<feature type="region of interest" description="Disordered" evidence="4">
    <location>
        <begin position="178"/>
        <end position="271"/>
    </location>
</feature>
<comment type="subcellular location">
    <subcellularLocation>
        <location evidence="1">Cytoplasm</location>
    </subcellularLocation>
</comment>
<dbReference type="Proteomes" id="UP000678499">
    <property type="component" value="Unassembled WGS sequence"/>
</dbReference>
<evidence type="ECO:0000256" key="4">
    <source>
        <dbReference type="SAM" id="MobiDB-lite"/>
    </source>
</evidence>
<dbReference type="EMBL" id="OA882286">
    <property type="protein sequence ID" value="CAD7274427.1"/>
    <property type="molecule type" value="Genomic_DNA"/>
</dbReference>
<evidence type="ECO:0000256" key="1">
    <source>
        <dbReference type="ARBA" id="ARBA00004496"/>
    </source>
</evidence>
<keyword evidence="6" id="KW-1185">Reference proteome</keyword>
<dbReference type="InterPro" id="IPR051833">
    <property type="entry name" value="TC-DDR_regulator"/>
</dbReference>
<name>A0A7R9BFP6_9CRUS</name>
<accession>A0A7R9BFP6</accession>
<organism evidence="5">
    <name type="scientific">Notodromas monacha</name>
    <dbReference type="NCBI Taxonomy" id="399045"/>
    <lineage>
        <taxon>Eukaryota</taxon>
        <taxon>Metazoa</taxon>
        <taxon>Ecdysozoa</taxon>
        <taxon>Arthropoda</taxon>
        <taxon>Crustacea</taxon>
        <taxon>Oligostraca</taxon>
        <taxon>Ostracoda</taxon>
        <taxon>Podocopa</taxon>
        <taxon>Podocopida</taxon>
        <taxon>Cypridocopina</taxon>
        <taxon>Cypridoidea</taxon>
        <taxon>Cyprididae</taxon>
        <taxon>Notodromas</taxon>
    </lineage>
</organism>